<feature type="chain" id="PRO_5032677969" evidence="1">
    <location>
        <begin position="24"/>
        <end position="410"/>
    </location>
</feature>
<gene>
    <name evidence="4" type="ORF">G3I74_13785</name>
</gene>
<proteinExistence type="predicted"/>
<feature type="domain" description="Transglycosylase SLT" evidence="3">
    <location>
        <begin position="28"/>
        <end position="319"/>
    </location>
</feature>
<organism evidence="4 5">
    <name type="scientific">Wenzhouxiangella limi</name>
    <dbReference type="NCBI Taxonomy" id="2707351"/>
    <lineage>
        <taxon>Bacteria</taxon>
        <taxon>Pseudomonadati</taxon>
        <taxon>Pseudomonadota</taxon>
        <taxon>Gammaproteobacteria</taxon>
        <taxon>Chromatiales</taxon>
        <taxon>Wenzhouxiangellaceae</taxon>
        <taxon>Wenzhouxiangella</taxon>
    </lineage>
</organism>
<dbReference type="InterPro" id="IPR031304">
    <property type="entry name" value="SLT_2"/>
</dbReference>
<dbReference type="InterPro" id="IPR023346">
    <property type="entry name" value="Lysozyme-like_dom_sf"/>
</dbReference>
<dbReference type="SUPFAM" id="SSF47090">
    <property type="entry name" value="PGBD-like"/>
    <property type="match status" value="1"/>
</dbReference>
<dbReference type="Gene3D" id="1.10.530.10">
    <property type="match status" value="1"/>
</dbReference>
<comment type="caution">
    <text evidence="4">The sequence shown here is derived from an EMBL/GenBank/DDBJ whole genome shotgun (WGS) entry which is preliminary data.</text>
</comment>
<dbReference type="Pfam" id="PF13406">
    <property type="entry name" value="SLT_2"/>
    <property type="match status" value="1"/>
</dbReference>
<evidence type="ECO:0000259" key="2">
    <source>
        <dbReference type="Pfam" id="PF01471"/>
    </source>
</evidence>
<keyword evidence="5" id="KW-1185">Reference proteome</keyword>
<evidence type="ECO:0000313" key="5">
    <source>
        <dbReference type="Proteomes" id="UP000484885"/>
    </source>
</evidence>
<dbReference type="GO" id="GO:0009253">
    <property type="term" value="P:peptidoglycan catabolic process"/>
    <property type="evidence" value="ECO:0007669"/>
    <property type="project" value="TreeGrafter"/>
</dbReference>
<dbReference type="SUPFAM" id="SSF53955">
    <property type="entry name" value="Lysozyme-like"/>
    <property type="match status" value="1"/>
</dbReference>
<dbReference type="Gene3D" id="1.10.101.10">
    <property type="entry name" value="PGBD-like superfamily/PGBD"/>
    <property type="match status" value="1"/>
</dbReference>
<dbReference type="EMBL" id="JAAGSC010000044">
    <property type="protein sequence ID" value="NDY96799.1"/>
    <property type="molecule type" value="Genomic_DNA"/>
</dbReference>
<name>A0A845VHY8_9GAMM</name>
<dbReference type="InterPro" id="IPR036366">
    <property type="entry name" value="PGBDSf"/>
</dbReference>
<feature type="domain" description="Peptidoglycan binding-like" evidence="2">
    <location>
        <begin position="342"/>
        <end position="395"/>
    </location>
</feature>
<dbReference type="GO" id="GO:0008933">
    <property type="term" value="F:peptidoglycan lytic transglycosylase activity"/>
    <property type="evidence" value="ECO:0007669"/>
    <property type="project" value="TreeGrafter"/>
</dbReference>
<evidence type="ECO:0000259" key="3">
    <source>
        <dbReference type="Pfam" id="PF13406"/>
    </source>
</evidence>
<dbReference type="AlphaFoldDB" id="A0A845VHY8"/>
<dbReference type="InterPro" id="IPR036365">
    <property type="entry name" value="PGBD-like_sf"/>
</dbReference>
<protein>
    <submittedName>
        <fullName evidence="4">Lytic murein transglycosylase</fullName>
    </submittedName>
</protein>
<dbReference type="InterPro" id="IPR043426">
    <property type="entry name" value="MltB-like"/>
</dbReference>
<dbReference type="RefSeq" id="WP_164212195.1">
    <property type="nucleotide sequence ID" value="NZ_JAAGSC010000044.1"/>
</dbReference>
<sequence length="410" mass="44492">MTVFKPLILALTLMMAGGGVAQADDAEFRACLDDLTSVARARGIPGELADQVLGELEFQPRVIELDRAQPEFQQTFAGYLRARVTRERIERGRALLAQHRQLLDELTREYGVPGHYLVALWGMESNFGRYTGRMPVLDSVATLACDPRRSEFFRDELMAALRLVERESLTPAAMLGSWAGAMGQTQFMPSSYYAHAVDGDGDGQIDLWHSLADALASGANYLQSLGWNSGERWGREVSVSPDFAFEKTGIEQARSLAEWAELGVRRADGGALPLADMSGRLLLPMGHGGPAFLVYDNFDVILDWNRSTLYAIAVGYLADRIVGAGPLRAELPERDTTIATAEIAELQRRLAAAGYRPGEADGILGPATQAALREFQRDSGLIADGYPDERTRAALQTGAGAAESVEPASG</sequence>
<keyword evidence="1" id="KW-0732">Signal</keyword>
<evidence type="ECO:0000313" key="4">
    <source>
        <dbReference type="EMBL" id="NDY96799.1"/>
    </source>
</evidence>
<dbReference type="PANTHER" id="PTHR30163">
    <property type="entry name" value="MEMBRANE-BOUND LYTIC MUREIN TRANSGLYCOSYLASE B"/>
    <property type="match status" value="1"/>
</dbReference>
<dbReference type="Pfam" id="PF01471">
    <property type="entry name" value="PG_binding_1"/>
    <property type="match status" value="1"/>
</dbReference>
<dbReference type="InterPro" id="IPR011970">
    <property type="entry name" value="MltB_2"/>
</dbReference>
<dbReference type="Gene3D" id="1.10.8.350">
    <property type="entry name" value="Bacterial muramidase"/>
    <property type="match status" value="1"/>
</dbReference>
<dbReference type="CDD" id="cd13399">
    <property type="entry name" value="Slt35-like"/>
    <property type="match status" value="1"/>
</dbReference>
<dbReference type="Proteomes" id="UP000484885">
    <property type="component" value="Unassembled WGS sequence"/>
</dbReference>
<dbReference type="NCBIfam" id="TIGR02283">
    <property type="entry name" value="MltB_2"/>
    <property type="match status" value="1"/>
</dbReference>
<accession>A0A845VHY8</accession>
<evidence type="ECO:0000256" key="1">
    <source>
        <dbReference type="SAM" id="SignalP"/>
    </source>
</evidence>
<dbReference type="FunFam" id="1.10.8.350:FF:000001">
    <property type="entry name" value="Lytic murein transglycosylase B"/>
    <property type="match status" value="1"/>
</dbReference>
<dbReference type="InterPro" id="IPR002477">
    <property type="entry name" value="Peptidoglycan-bd-like"/>
</dbReference>
<dbReference type="PANTHER" id="PTHR30163:SF8">
    <property type="entry name" value="LYTIC MUREIN TRANSGLYCOSYLASE"/>
    <property type="match status" value="1"/>
</dbReference>
<reference evidence="4 5" key="1">
    <citation type="submission" date="2020-02" db="EMBL/GenBank/DDBJ databases">
        <authorList>
            <person name="Zhang X.-Y."/>
        </authorList>
    </citation>
    <scope>NUCLEOTIDE SEQUENCE [LARGE SCALE GENOMIC DNA]</scope>
    <source>
        <strain evidence="4 5">C33</strain>
    </source>
</reference>
<feature type="signal peptide" evidence="1">
    <location>
        <begin position="1"/>
        <end position="23"/>
    </location>
</feature>